<reference evidence="1" key="1">
    <citation type="submission" date="2020-09" db="EMBL/GenBank/DDBJ databases">
        <title>Brevundimonas sp. LVF2 isolated from a puddle in Goettingen, Germany.</title>
        <authorList>
            <person name="Friedrich I."/>
            <person name="Klassen A."/>
            <person name="Hannes N."/>
            <person name="Schneider D."/>
            <person name="Hertel R."/>
            <person name="Daniel R."/>
        </authorList>
    </citation>
    <scope>NUCLEOTIDE SEQUENCE</scope>
    <source>
        <strain evidence="1">LVF2</strain>
    </source>
</reference>
<proteinExistence type="predicted"/>
<name>A0A975BZG9_9CAUL</name>
<dbReference type="RefSeq" id="WP_207868887.1">
    <property type="nucleotide sequence ID" value="NZ_CP062222.1"/>
</dbReference>
<sequence length="45" mass="5106">MRRRVVDEPDERRVDPDELLLRLVSEVLSVDANSRTLTGGGDVLR</sequence>
<keyword evidence="2" id="KW-1185">Reference proteome</keyword>
<evidence type="ECO:0000313" key="2">
    <source>
        <dbReference type="Proteomes" id="UP000663918"/>
    </source>
</evidence>
<gene>
    <name evidence="1" type="ORF">IFJ75_14465</name>
</gene>
<organism evidence="1 2">
    <name type="scientific">Brevundimonas goettingensis</name>
    <dbReference type="NCBI Taxonomy" id="2774190"/>
    <lineage>
        <taxon>Bacteria</taxon>
        <taxon>Pseudomonadati</taxon>
        <taxon>Pseudomonadota</taxon>
        <taxon>Alphaproteobacteria</taxon>
        <taxon>Caulobacterales</taxon>
        <taxon>Caulobacteraceae</taxon>
        <taxon>Brevundimonas</taxon>
    </lineage>
</organism>
<protein>
    <submittedName>
        <fullName evidence="1">Uncharacterized protein</fullName>
    </submittedName>
</protein>
<dbReference type="AlphaFoldDB" id="A0A975BZG9"/>
<dbReference type="Proteomes" id="UP000663918">
    <property type="component" value="Chromosome"/>
</dbReference>
<accession>A0A975BZG9</accession>
<evidence type="ECO:0000313" key="1">
    <source>
        <dbReference type="EMBL" id="QTC90470.1"/>
    </source>
</evidence>
<dbReference type="EMBL" id="CP062222">
    <property type="protein sequence ID" value="QTC90470.1"/>
    <property type="molecule type" value="Genomic_DNA"/>
</dbReference>
<dbReference type="KEGG" id="bgoe:IFJ75_14465"/>